<dbReference type="InterPro" id="IPR038404">
    <property type="entry name" value="TRAP_DctP_sf"/>
</dbReference>
<organism evidence="3 4">
    <name type="scientific">Orrella marina</name>
    <dbReference type="NCBI Taxonomy" id="2163011"/>
    <lineage>
        <taxon>Bacteria</taxon>
        <taxon>Pseudomonadati</taxon>
        <taxon>Pseudomonadota</taxon>
        <taxon>Betaproteobacteria</taxon>
        <taxon>Burkholderiales</taxon>
        <taxon>Alcaligenaceae</taxon>
        <taxon>Orrella</taxon>
    </lineage>
</organism>
<dbReference type="Proteomes" id="UP000244571">
    <property type="component" value="Chromosome"/>
</dbReference>
<sequence length="387" mass="42489">MKSRKFGKLSKYALALASASALSFSAQADELRFALGFPAGVPLEAAKAYSKAVSDLTSGELTVRVYELSLLNHSEMSSGVGDGIADIGYLLTAYSPSDYPYSNMAADLSMKLALDNSIAGKEGLAYSGAMLEQILLNCPECLKEFKDNNQVYTSVVSTPAYGLFCNMPITKAEDLAGKRIRTSGAPWARWVRSFNASPVVLPIGEVYEGLSQGVIDCTLMSAPELTNFNLKEVVKNINMDVPGGLYAAGGSSTLNRDRWNSFDDKTKEAMLRAGSVMSSYVTYLYQEQADKDLTEAKARGINIVNADPKLLESSREFIRGDLAFIPQFYVDQYKIDPKRAQELTDNMSNLIDKWKALVVDVDNPDDLTQLYWDQVYSKIDPKTYAAD</sequence>
<evidence type="ECO:0000313" key="3">
    <source>
        <dbReference type="EMBL" id="AWB33592.1"/>
    </source>
</evidence>
<keyword evidence="4" id="KW-1185">Reference proteome</keyword>
<dbReference type="Gene3D" id="3.40.190.170">
    <property type="entry name" value="Bacterial extracellular solute-binding protein, family 7"/>
    <property type="match status" value="1"/>
</dbReference>
<dbReference type="PANTHER" id="PTHR33376:SF15">
    <property type="entry name" value="BLL6794 PROTEIN"/>
    <property type="match status" value="1"/>
</dbReference>
<dbReference type="PANTHER" id="PTHR33376">
    <property type="match status" value="1"/>
</dbReference>
<dbReference type="InterPro" id="IPR018389">
    <property type="entry name" value="DctP_fam"/>
</dbReference>
<accession>A0A2R4XIE0</accession>
<dbReference type="NCBIfam" id="NF037995">
    <property type="entry name" value="TRAP_S1"/>
    <property type="match status" value="1"/>
</dbReference>
<proteinExistence type="predicted"/>
<reference evidence="3 4" key="1">
    <citation type="submission" date="2018-04" db="EMBL/GenBank/DDBJ databases">
        <title>Bordetella sp. HZ20 isolated from seawater.</title>
        <authorList>
            <person name="Sun C."/>
        </authorList>
    </citation>
    <scope>NUCLEOTIDE SEQUENCE [LARGE SCALE GENOMIC DNA]</scope>
    <source>
        <strain evidence="3 4">HZ20</strain>
    </source>
</reference>
<dbReference type="RefSeq" id="WP_108621021.1">
    <property type="nucleotide sequence ID" value="NZ_CP028901.1"/>
</dbReference>
<dbReference type="EMBL" id="CP028901">
    <property type="protein sequence ID" value="AWB33592.1"/>
    <property type="molecule type" value="Genomic_DNA"/>
</dbReference>
<dbReference type="KEGG" id="boz:DBV39_07580"/>
<name>A0A2R4XIE0_9BURK</name>
<gene>
    <name evidence="3" type="ORF">DBV39_07580</name>
</gene>
<protein>
    <submittedName>
        <fullName evidence="3">ABC transporter substrate-binding protein</fullName>
    </submittedName>
</protein>
<keyword evidence="1 2" id="KW-0732">Signal</keyword>
<feature type="chain" id="PRO_5015340761" evidence="2">
    <location>
        <begin position="29"/>
        <end position="387"/>
    </location>
</feature>
<dbReference type="AlphaFoldDB" id="A0A2R4XIE0"/>
<feature type="signal peptide" evidence="2">
    <location>
        <begin position="1"/>
        <end position="28"/>
    </location>
</feature>
<dbReference type="CDD" id="cd13666">
    <property type="entry name" value="PBP2_TRAP_DctP_like_1"/>
    <property type="match status" value="1"/>
</dbReference>
<dbReference type="OrthoDB" id="8628712at2"/>
<evidence type="ECO:0000256" key="2">
    <source>
        <dbReference type="SAM" id="SignalP"/>
    </source>
</evidence>
<dbReference type="Pfam" id="PF03480">
    <property type="entry name" value="DctP"/>
    <property type="match status" value="1"/>
</dbReference>
<evidence type="ECO:0000313" key="4">
    <source>
        <dbReference type="Proteomes" id="UP000244571"/>
    </source>
</evidence>
<evidence type="ECO:0000256" key="1">
    <source>
        <dbReference type="ARBA" id="ARBA00022729"/>
    </source>
</evidence>
<dbReference type="GO" id="GO:0055085">
    <property type="term" value="P:transmembrane transport"/>
    <property type="evidence" value="ECO:0007669"/>
    <property type="project" value="InterPro"/>
</dbReference>